<dbReference type="RefSeq" id="WP_139175824.1">
    <property type="nucleotide sequence ID" value="NZ_FNPB01000011.1"/>
</dbReference>
<sequence length="68" mass="7367">MSPESMTSDSTPPLDPELETSAEQTGLDDSQLVEGEAIVDLNIPDDIAYDVDDLGNGRLAIQYWEADP</sequence>
<evidence type="ECO:0000256" key="1">
    <source>
        <dbReference type="SAM" id="MobiDB-lite"/>
    </source>
</evidence>
<dbReference type="Proteomes" id="UP000199170">
    <property type="component" value="Unassembled WGS sequence"/>
</dbReference>
<organism evidence="2 3">
    <name type="scientific">Halobellus clavatus</name>
    <dbReference type="NCBI Taxonomy" id="660517"/>
    <lineage>
        <taxon>Archaea</taxon>
        <taxon>Methanobacteriati</taxon>
        <taxon>Methanobacteriota</taxon>
        <taxon>Stenosarchaea group</taxon>
        <taxon>Halobacteria</taxon>
        <taxon>Halobacteriales</taxon>
        <taxon>Haloferacaceae</taxon>
        <taxon>Halobellus</taxon>
    </lineage>
</organism>
<evidence type="ECO:0000313" key="2">
    <source>
        <dbReference type="EMBL" id="SDY32801.1"/>
    </source>
</evidence>
<dbReference type="AlphaFoldDB" id="A0A1H3IYL8"/>
<name>A0A1H3IYL8_9EURY</name>
<evidence type="ECO:0000313" key="3">
    <source>
        <dbReference type="Proteomes" id="UP000199170"/>
    </source>
</evidence>
<dbReference type="STRING" id="660517.SAMN04487946_11174"/>
<gene>
    <name evidence="2" type="ORF">SAMN04487946_11174</name>
</gene>
<reference evidence="3" key="1">
    <citation type="submission" date="2016-10" db="EMBL/GenBank/DDBJ databases">
        <authorList>
            <person name="Varghese N."/>
            <person name="Submissions S."/>
        </authorList>
    </citation>
    <scope>NUCLEOTIDE SEQUENCE [LARGE SCALE GENOMIC DNA]</scope>
    <source>
        <strain evidence="3">CGMCC 1.10118</strain>
    </source>
</reference>
<protein>
    <submittedName>
        <fullName evidence="2">Uncharacterized protein</fullName>
    </submittedName>
</protein>
<feature type="region of interest" description="Disordered" evidence="1">
    <location>
        <begin position="1"/>
        <end position="33"/>
    </location>
</feature>
<dbReference type="OrthoDB" id="350064at2157"/>
<keyword evidence="3" id="KW-1185">Reference proteome</keyword>
<dbReference type="EMBL" id="FNPB01000011">
    <property type="protein sequence ID" value="SDY32801.1"/>
    <property type="molecule type" value="Genomic_DNA"/>
</dbReference>
<accession>A0A1H3IYL8</accession>
<proteinExistence type="predicted"/>
<feature type="compositionally biased region" description="Polar residues" evidence="1">
    <location>
        <begin position="1"/>
        <end position="11"/>
    </location>
</feature>